<proteinExistence type="predicted"/>
<name>A0ABW1AAP8_9ACTN</name>
<accession>A0ABW1AAP8</accession>
<dbReference type="EMBL" id="JBHSON010000052">
    <property type="protein sequence ID" value="MFC5750275.1"/>
    <property type="molecule type" value="Genomic_DNA"/>
</dbReference>
<sequence length="301" mass="29985">MNTYGHGLDRDAAERLLDGGPGDPRSGSGALAGVLAAASAPARAGELAGEDAAVSAFQVATVRRSAAARRRGSVFVRLVPLKIAAVVLGTATAASGMVLAGGAMGLPVGPLSSGRESPPPSIPLDRSTSTARPDSEPHAKSGTASPKSSRPALVNLCRVYLAVDPPRRAQELGKPTLRALVDAAGGANRVPGYCAALTPSPGKTQGRDDTATGDGNKKKSTKGPNRGNDGQGEDEGSGGDDDNGDGNGNGNGNGNGPRPSKGAGSKPDKQDSDGDMNEQSSGAPRQRPTAPSPTSTQTSAP</sequence>
<keyword evidence="3" id="KW-1185">Reference proteome</keyword>
<feature type="region of interest" description="Disordered" evidence="1">
    <location>
        <begin position="110"/>
        <end position="150"/>
    </location>
</feature>
<reference evidence="3" key="1">
    <citation type="journal article" date="2019" name="Int. J. Syst. Evol. Microbiol.">
        <title>The Global Catalogue of Microorganisms (GCM) 10K type strain sequencing project: providing services to taxonomists for standard genome sequencing and annotation.</title>
        <authorList>
            <consortium name="The Broad Institute Genomics Platform"/>
            <consortium name="The Broad Institute Genome Sequencing Center for Infectious Disease"/>
            <person name="Wu L."/>
            <person name="Ma J."/>
        </authorList>
    </citation>
    <scope>NUCLEOTIDE SEQUENCE [LARGE SCALE GENOMIC DNA]</scope>
    <source>
        <strain evidence="3">KCTC 42087</strain>
    </source>
</reference>
<feature type="region of interest" description="Disordered" evidence="1">
    <location>
        <begin position="189"/>
        <end position="301"/>
    </location>
</feature>
<comment type="caution">
    <text evidence="2">The sequence shown here is derived from an EMBL/GenBank/DDBJ whole genome shotgun (WGS) entry which is preliminary data.</text>
</comment>
<protein>
    <submittedName>
        <fullName evidence="2">Uncharacterized protein</fullName>
    </submittedName>
</protein>
<organism evidence="2 3">
    <name type="scientific">Actinomadura rugatobispora</name>
    <dbReference type="NCBI Taxonomy" id="1994"/>
    <lineage>
        <taxon>Bacteria</taxon>
        <taxon>Bacillati</taxon>
        <taxon>Actinomycetota</taxon>
        <taxon>Actinomycetes</taxon>
        <taxon>Streptosporangiales</taxon>
        <taxon>Thermomonosporaceae</taxon>
        <taxon>Actinomadura</taxon>
    </lineage>
</organism>
<evidence type="ECO:0000313" key="3">
    <source>
        <dbReference type="Proteomes" id="UP001596074"/>
    </source>
</evidence>
<evidence type="ECO:0000313" key="2">
    <source>
        <dbReference type="EMBL" id="MFC5750275.1"/>
    </source>
</evidence>
<feature type="compositionally biased region" description="Acidic residues" evidence="1">
    <location>
        <begin position="231"/>
        <end position="244"/>
    </location>
</feature>
<evidence type="ECO:0000256" key="1">
    <source>
        <dbReference type="SAM" id="MobiDB-lite"/>
    </source>
</evidence>
<dbReference type="Proteomes" id="UP001596074">
    <property type="component" value="Unassembled WGS sequence"/>
</dbReference>
<feature type="compositionally biased region" description="Low complexity" evidence="1">
    <location>
        <begin position="283"/>
        <end position="301"/>
    </location>
</feature>
<dbReference type="RefSeq" id="WP_378286014.1">
    <property type="nucleotide sequence ID" value="NZ_JBHSON010000052.1"/>
</dbReference>
<gene>
    <name evidence="2" type="ORF">ACFPZN_32010</name>
</gene>
<feature type="compositionally biased region" description="Gly residues" evidence="1">
    <location>
        <begin position="245"/>
        <end position="255"/>
    </location>
</feature>